<dbReference type="Gene3D" id="3.40.50.10190">
    <property type="entry name" value="BRCT domain"/>
    <property type="match status" value="2"/>
</dbReference>
<feature type="compositionally biased region" description="Polar residues" evidence="1">
    <location>
        <begin position="560"/>
        <end position="571"/>
    </location>
</feature>
<sequence length="763" mass="85484">MSKRKLSLEPGKRVFLLSGIDKDPRKTLCSMIKLLNGTVLVSQDFRCDCTHVIVGKLSREEKFLGALASGKWVVHADYVYDSHRAGEFLDEEQYEWCCDRILGKYEVNKEIAFASRRWRIMLGAAFSGWKVAVVAGRERATIMKRLLIAGGAELFNIPMPLKNPEKIADMVTYVFVSEGHKDAVAPLVDYGVLCLKPEYISDFLIKDPDPDIMEYVVIVDNTNTAVQDHTCTPNQSEDDFMMATQADMDRDVGNSMFHDENLEGSHLLKALATEEEPNYSNCQISDSFQKAHTPTIDGNEDSLNITGNKSRNLLKRKRSPLRQSLETIAVKSCFPDFEETAVVGKKGKSLIKNNNSVQKKNIFSYISRQNLMDEMADMDVSGSGGSDDHVGLIENSGDSHSFDDNVNLQIKPTESVQQTVNDIHSVIELETSVDHFKAFKNVESTGSYCDFNASELVSVSENTRTKCSLYHKNVVEESQTPKNHMPNQFEDYSGGKAGYIFEISRQNTECSENESPNHVVTENFKLESVKKQDIEQGKQDNKEGVHNCGEDKHKIDMNLLGSSMDISTATDTTEETINREKESPSSSQTPKQSPLQINKSAINKLKELIEKSPKTHSVAIESKTGHSRVQNCHVNVSEESDDCIINQSAIIKLKELIEKSPKKHCVHSASETGQGSYTNCNVHLSKKSINFTVEEDTDTNIKINDKKVSAGKINEMPEGKNACIMWENYYLAVNSDKTEVDSVDKKKTEENSVGRKKKRRTQC</sequence>
<dbReference type="EMBL" id="JAIWYP010000001">
    <property type="protein sequence ID" value="KAH3887490.1"/>
    <property type="molecule type" value="Genomic_DNA"/>
</dbReference>
<dbReference type="CDD" id="cd17738">
    <property type="entry name" value="BRCT_TopBP1_rpt7"/>
    <property type="match status" value="1"/>
</dbReference>
<feature type="region of interest" description="Disordered" evidence="1">
    <location>
        <begin position="556"/>
        <end position="596"/>
    </location>
</feature>
<dbReference type="InterPro" id="IPR036420">
    <property type="entry name" value="BRCT_dom_sf"/>
</dbReference>
<reference evidence="3" key="1">
    <citation type="journal article" date="2019" name="bioRxiv">
        <title>The Genome of the Zebra Mussel, Dreissena polymorpha: A Resource for Invasive Species Research.</title>
        <authorList>
            <person name="McCartney M.A."/>
            <person name="Auch B."/>
            <person name="Kono T."/>
            <person name="Mallez S."/>
            <person name="Zhang Y."/>
            <person name="Obille A."/>
            <person name="Becker A."/>
            <person name="Abrahante J.E."/>
            <person name="Garbe J."/>
            <person name="Badalamenti J.P."/>
            <person name="Herman A."/>
            <person name="Mangelson H."/>
            <person name="Liachko I."/>
            <person name="Sullivan S."/>
            <person name="Sone E.D."/>
            <person name="Koren S."/>
            <person name="Silverstein K.A.T."/>
            <person name="Beckman K.B."/>
            <person name="Gohl D.M."/>
        </authorList>
    </citation>
    <scope>NUCLEOTIDE SEQUENCE</scope>
    <source>
        <strain evidence="3">Duluth1</strain>
        <tissue evidence="3">Whole animal</tissue>
    </source>
</reference>
<gene>
    <name evidence="3" type="ORF">DPMN_011507</name>
</gene>
<dbReference type="GO" id="GO:0006974">
    <property type="term" value="P:DNA damage response"/>
    <property type="evidence" value="ECO:0007669"/>
    <property type="project" value="TreeGrafter"/>
</dbReference>
<feature type="domain" description="BRCT" evidence="2">
    <location>
        <begin position="4"/>
        <end position="96"/>
    </location>
</feature>
<dbReference type="GO" id="GO:1990166">
    <property type="term" value="P:protein localization to site of double-strand break"/>
    <property type="evidence" value="ECO:0007669"/>
    <property type="project" value="TreeGrafter"/>
</dbReference>
<feature type="region of interest" description="Disordered" evidence="1">
    <location>
        <begin position="740"/>
        <end position="763"/>
    </location>
</feature>
<feature type="compositionally biased region" description="Basic residues" evidence="1">
    <location>
        <begin position="754"/>
        <end position="763"/>
    </location>
</feature>
<dbReference type="InterPro" id="IPR001357">
    <property type="entry name" value="BRCT_dom"/>
</dbReference>
<dbReference type="InterPro" id="IPR042479">
    <property type="entry name" value="Slf1"/>
</dbReference>
<dbReference type="PANTHER" id="PTHR46677">
    <property type="entry name" value="SMC5-SMC6 COMPLEX LOCALIZATION FACTOR PROTEIN 1"/>
    <property type="match status" value="1"/>
</dbReference>
<dbReference type="GO" id="GO:2000781">
    <property type="term" value="P:positive regulation of double-strand break repair"/>
    <property type="evidence" value="ECO:0007669"/>
    <property type="project" value="InterPro"/>
</dbReference>
<organism evidence="3 4">
    <name type="scientific">Dreissena polymorpha</name>
    <name type="common">Zebra mussel</name>
    <name type="synonym">Mytilus polymorpha</name>
    <dbReference type="NCBI Taxonomy" id="45954"/>
    <lineage>
        <taxon>Eukaryota</taxon>
        <taxon>Metazoa</taxon>
        <taxon>Spiralia</taxon>
        <taxon>Lophotrochozoa</taxon>
        <taxon>Mollusca</taxon>
        <taxon>Bivalvia</taxon>
        <taxon>Autobranchia</taxon>
        <taxon>Heteroconchia</taxon>
        <taxon>Euheterodonta</taxon>
        <taxon>Imparidentia</taxon>
        <taxon>Neoheterodontei</taxon>
        <taxon>Myida</taxon>
        <taxon>Dreissenoidea</taxon>
        <taxon>Dreissenidae</taxon>
        <taxon>Dreissena</taxon>
    </lineage>
</organism>
<dbReference type="PANTHER" id="PTHR46677:SF1">
    <property type="entry name" value="SMC5-SMC6 COMPLEX LOCALIZATION FACTOR PROTEIN 1"/>
    <property type="match status" value="1"/>
</dbReference>
<dbReference type="AlphaFoldDB" id="A0A9D4S1X2"/>
<feature type="region of interest" description="Disordered" evidence="1">
    <location>
        <begin position="532"/>
        <end position="551"/>
    </location>
</feature>
<dbReference type="PROSITE" id="PS50172">
    <property type="entry name" value="BRCT"/>
    <property type="match status" value="1"/>
</dbReference>
<dbReference type="CDD" id="cd17728">
    <property type="entry name" value="BRCT_TopBP1_rpt8"/>
    <property type="match status" value="1"/>
</dbReference>
<dbReference type="SMART" id="SM00292">
    <property type="entry name" value="BRCT"/>
    <property type="match status" value="2"/>
</dbReference>
<reference evidence="3" key="2">
    <citation type="submission" date="2020-11" db="EMBL/GenBank/DDBJ databases">
        <authorList>
            <person name="McCartney M.A."/>
            <person name="Auch B."/>
            <person name="Kono T."/>
            <person name="Mallez S."/>
            <person name="Becker A."/>
            <person name="Gohl D.M."/>
            <person name="Silverstein K.A.T."/>
            <person name="Koren S."/>
            <person name="Bechman K.B."/>
            <person name="Herman A."/>
            <person name="Abrahante J.E."/>
            <person name="Garbe J."/>
        </authorList>
    </citation>
    <scope>NUCLEOTIDE SEQUENCE</scope>
    <source>
        <strain evidence="3">Duluth1</strain>
        <tissue evidence="3">Whole animal</tissue>
    </source>
</reference>
<feature type="compositionally biased region" description="Low complexity" evidence="1">
    <location>
        <begin position="584"/>
        <end position="596"/>
    </location>
</feature>
<dbReference type="Proteomes" id="UP000828390">
    <property type="component" value="Unassembled WGS sequence"/>
</dbReference>
<comment type="caution">
    <text evidence="3">The sequence shown here is derived from an EMBL/GenBank/DDBJ whole genome shotgun (WGS) entry which is preliminary data.</text>
</comment>
<keyword evidence="4" id="KW-1185">Reference proteome</keyword>
<protein>
    <recommendedName>
        <fullName evidence="2">BRCT domain-containing protein</fullName>
    </recommendedName>
</protein>
<dbReference type="OrthoDB" id="273147at2759"/>
<evidence type="ECO:0000313" key="3">
    <source>
        <dbReference type="EMBL" id="KAH3887490.1"/>
    </source>
</evidence>
<dbReference type="GO" id="GO:0005634">
    <property type="term" value="C:nucleus"/>
    <property type="evidence" value="ECO:0007669"/>
    <property type="project" value="TreeGrafter"/>
</dbReference>
<dbReference type="FunFam" id="3.40.50.10190:FF:000018">
    <property type="entry name" value="DNA topoisomerase 2-binding protein 1"/>
    <property type="match status" value="1"/>
</dbReference>
<feature type="compositionally biased region" description="Basic and acidic residues" evidence="1">
    <location>
        <begin position="740"/>
        <end position="753"/>
    </location>
</feature>
<dbReference type="SUPFAM" id="SSF52113">
    <property type="entry name" value="BRCT domain"/>
    <property type="match status" value="1"/>
</dbReference>
<name>A0A9D4S1X2_DREPO</name>
<evidence type="ECO:0000256" key="1">
    <source>
        <dbReference type="SAM" id="MobiDB-lite"/>
    </source>
</evidence>
<evidence type="ECO:0000313" key="4">
    <source>
        <dbReference type="Proteomes" id="UP000828390"/>
    </source>
</evidence>
<accession>A0A9D4S1X2</accession>
<proteinExistence type="predicted"/>
<dbReference type="InterPro" id="IPR049936">
    <property type="entry name" value="TopBP1_BRCT_8"/>
</dbReference>
<evidence type="ECO:0000259" key="2">
    <source>
        <dbReference type="PROSITE" id="PS50172"/>
    </source>
</evidence>
<dbReference type="GO" id="GO:0035861">
    <property type="term" value="C:site of double-strand break"/>
    <property type="evidence" value="ECO:0007669"/>
    <property type="project" value="TreeGrafter"/>
</dbReference>
<dbReference type="Pfam" id="PF00533">
    <property type="entry name" value="BRCT"/>
    <property type="match status" value="1"/>
</dbReference>